<proteinExistence type="predicted"/>
<gene>
    <name evidence="1" type="ORF">LEA_09916</name>
</gene>
<accession>K1TIW4</accession>
<reference evidence="1" key="1">
    <citation type="journal article" date="2013" name="Environ. Microbiol.">
        <title>Microbiota from the distal guts of lean and obese adolescents exhibit partial functional redundancy besides clear differences in community structure.</title>
        <authorList>
            <person name="Ferrer M."/>
            <person name="Ruiz A."/>
            <person name="Lanza F."/>
            <person name="Haange S.B."/>
            <person name="Oberbach A."/>
            <person name="Till H."/>
            <person name="Bargiela R."/>
            <person name="Campoy C."/>
            <person name="Segura M.T."/>
            <person name="Richter M."/>
            <person name="von Bergen M."/>
            <person name="Seifert J."/>
            <person name="Suarez A."/>
        </authorList>
    </citation>
    <scope>NUCLEOTIDE SEQUENCE</scope>
</reference>
<comment type="caution">
    <text evidence="1">The sequence shown here is derived from an EMBL/GenBank/DDBJ whole genome shotgun (WGS) entry which is preliminary data.</text>
</comment>
<organism evidence="1">
    <name type="scientific">human gut metagenome</name>
    <dbReference type="NCBI Taxonomy" id="408170"/>
    <lineage>
        <taxon>unclassified sequences</taxon>
        <taxon>metagenomes</taxon>
        <taxon>organismal metagenomes</taxon>
    </lineage>
</organism>
<name>K1TIW4_9ZZZZ</name>
<evidence type="ECO:0000313" key="1">
    <source>
        <dbReference type="EMBL" id="EKC66235.1"/>
    </source>
</evidence>
<feature type="non-terminal residue" evidence="1">
    <location>
        <position position="1"/>
    </location>
</feature>
<dbReference type="AlphaFoldDB" id="K1TIW4"/>
<sequence>VPAAWLQGYSLKNNPEIKYVRQ</sequence>
<protein>
    <submittedName>
        <fullName evidence="1">Uncharacterized protein</fullName>
    </submittedName>
</protein>
<dbReference type="EMBL" id="AJWY01006660">
    <property type="protein sequence ID" value="EKC66235.1"/>
    <property type="molecule type" value="Genomic_DNA"/>
</dbReference>